<dbReference type="AlphaFoldDB" id="A0A836L6A8"/>
<protein>
    <submittedName>
        <fullName evidence="2">Uncharacterized protein</fullName>
    </submittedName>
</protein>
<gene>
    <name evidence="2" type="ORF">JKF63_03574</name>
</gene>
<feature type="compositionally biased region" description="Basic and acidic residues" evidence="1">
    <location>
        <begin position="138"/>
        <end position="147"/>
    </location>
</feature>
<reference evidence="2 3" key="1">
    <citation type="submission" date="2021-02" db="EMBL/GenBank/DDBJ databases">
        <title>Porcisia hertigi Genome sequencing and assembly.</title>
        <authorList>
            <person name="Almutairi H."/>
            <person name="Gatherer D."/>
        </authorList>
    </citation>
    <scope>NUCLEOTIDE SEQUENCE [LARGE SCALE GENOMIC DNA]</scope>
    <source>
        <strain evidence="2 3">C119</strain>
    </source>
</reference>
<dbReference type="OrthoDB" id="267665at2759"/>
<feature type="compositionally biased region" description="Basic and acidic residues" evidence="1">
    <location>
        <begin position="1"/>
        <end position="11"/>
    </location>
</feature>
<dbReference type="Proteomes" id="UP000674318">
    <property type="component" value="Chromosome 28"/>
</dbReference>
<feature type="compositionally biased region" description="Polar residues" evidence="1">
    <location>
        <begin position="14"/>
        <end position="24"/>
    </location>
</feature>
<dbReference type="RefSeq" id="XP_067755815.1">
    <property type="nucleotide sequence ID" value="XM_067899576.1"/>
</dbReference>
<accession>A0A836L6A8</accession>
<feature type="region of interest" description="Disordered" evidence="1">
    <location>
        <begin position="1"/>
        <end position="169"/>
    </location>
</feature>
<evidence type="ECO:0000256" key="1">
    <source>
        <dbReference type="SAM" id="MobiDB-lite"/>
    </source>
</evidence>
<dbReference type="EMBL" id="JAFJZO010000028">
    <property type="protein sequence ID" value="KAG5500481.1"/>
    <property type="molecule type" value="Genomic_DNA"/>
</dbReference>
<keyword evidence="3" id="KW-1185">Reference proteome</keyword>
<name>A0A836L6A8_9TRYP</name>
<evidence type="ECO:0000313" key="3">
    <source>
        <dbReference type="Proteomes" id="UP000674318"/>
    </source>
</evidence>
<sequence length="169" mass="17957">MAPKAKSDPKAEGLSSSSKNSTDVMLQGTYEQDESNDLAHATSEIAAFEARLEQQHKLPQRAQGRTPAALPMSKPGVSGGSKRPSGPLNGGARSPHPPSNGAPSATANATSSPRATAHRANDRRLSEEERAAQIQRGVDVEDVRNLEDQFGNDGDSDDETTARRRKMGL</sequence>
<feature type="compositionally biased region" description="Low complexity" evidence="1">
    <location>
        <begin position="101"/>
        <end position="115"/>
    </location>
</feature>
<feature type="compositionally biased region" description="Basic and acidic residues" evidence="1">
    <location>
        <begin position="119"/>
        <end position="131"/>
    </location>
</feature>
<organism evidence="2 3">
    <name type="scientific">Porcisia hertigi</name>
    <dbReference type="NCBI Taxonomy" id="2761500"/>
    <lineage>
        <taxon>Eukaryota</taxon>
        <taxon>Discoba</taxon>
        <taxon>Euglenozoa</taxon>
        <taxon>Kinetoplastea</taxon>
        <taxon>Metakinetoplastina</taxon>
        <taxon>Trypanosomatida</taxon>
        <taxon>Trypanosomatidae</taxon>
        <taxon>Leishmaniinae</taxon>
        <taxon>Porcisia</taxon>
    </lineage>
</organism>
<dbReference type="KEGG" id="phet:94289653"/>
<evidence type="ECO:0000313" key="2">
    <source>
        <dbReference type="EMBL" id="KAG5500481.1"/>
    </source>
</evidence>
<comment type="caution">
    <text evidence="2">The sequence shown here is derived from an EMBL/GenBank/DDBJ whole genome shotgun (WGS) entry which is preliminary data.</text>
</comment>
<proteinExistence type="predicted"/>
<dbReference type="GeneID" id="94289653"/>